<dbReference type="PROSITE" id="PS51387">
    <property type="entry name" value="FAD_PCMH"/>
    <property type="match status" value="1"/>
</dbReference>
<keyword evidence="6 17" id="KW-0963">Cytoplasm</keyword>
<dbReference type="Gene3D" id="3.30.43.10">
    <property type="entry name" value="Uridine Diphospho-n-acetylenolpyruvylglucosamine Reductase, domain 2"/>
    <property type="match status" value="1"/>
</dbReference>
<dbReference type="InterPro" id="IPR016166">
    <property type="entry name" value="FAD-bd_PCMH"/>
</dbReference>
<comment type="caution">
    <text evidence="19">The sequence shown here is derived from an EMBL/GenBank/DDBJ whole genome shotgun (WGS) entry which is preliminary data.</text>
</comment>
<dbReference type="Pfam" id="PF01565">
    <property type="entry name" value="FAD_binding_4"/>
    <property type="match status" value="1"/>
</dbReference>
<evidence type="ECO:0000256" key="12">
    <source>
        <dbReference type="ARBA" id="ARBA00022984"/>
    </source>
</evidence>
<protein>
    <recommendedName>
        <fullName evidence="17">UDP-N-acetylenolpyruvoylglucosamine reductase</fullName>
        <ecNumber evidence="17">1.3.1.98</ecNumber>
    </recommendedName>
    <alternativeName>
        <fullName evidence="17">UDP-N-acetylmuramate dehydrogenase</fullName>
    </alternativeName>
</protein>
<dbReference type="Gene3D" id="3.90.78.10">
    <property type="entry name" value="UDP-N-acetylenolpyruvoylglucosamine reductase, C-terminal domain"/>
    <property type="match status" value="1"/>
</dbReference>
<evidence type="ECO:0000256" key="3">
    <source>
        <dbReference type="ARBA" id="ARBA00004496"/>
    </source>
</evidence>
<organism evidence="19 20">
    <name type="scientific">Nesterenkonia lacusekhoensis</name>
    <dbReference type="NCBI Taxonomy" id="150832"/>
    <lineage>
        <taxon>Bacteria</taxon>
        <taxon>Bacillati</taxon>
        <taxon>Actinomycetota</taxon>
        <taxon>Actinomycetes</taxon>
        <taxon>Micrococcales</taxon>
        <taxon>Micrococcaceae</taxon>
        <taxon>Nesterenkonia</taxon>
    </lineage>
</organism>
<evidence type="ECO:0000256" key="15">
    <source>
        <dbReference type="ARBA" id="ARBA00023316"/>
    </source>
</evidence>
<dbReference type="NCBIfam" id="NF010478">
    <property type="entry name" value="PRK13903.1"/>
    <property type="match status" value="1"/>
</dbReference>
<keyword evidence="8 17" id="KW-0285">Flavoprotein</keyword>
<comment type="catalytic activity">
    <reaction evidence="16 17">
        <text>UDP-N-acetyl-alpha-D-muramate + NADP(+) = UDP-N-acetyl-3-O-(1-carboxyvinyl)-alpha-D-glucosamine + NADPH + H(+)</text>
        <dbReference type="Rhea" id="RHEA:12248"/>
        <dbReference type="ChEBI" id="CHEBI:15378"/>
        <dbReference type="ChEBI" id="CHEBI:57783"/>
        <dbReference type="ChEBI" id="CHEBI:58349"/>
        <dbReference type="ChEBI" id="CHEBI:68483"/>
        <dbReference type="ChEBI" id="CHEBI:70757"/>
        <dbReference type="EC" id="1.3.1.98"/>
    </reaction>
</comment>
<gene>
    <name evidence="17" type="primary">murB</name>
    <name evidence="19" type="ORF">JOF45_000152</name>
</gene>
<evidence type="ECO:0000256" key="5">
    <source>
        <dbReference type="ARBA" id="ARBA00010485"/>
    </source>
</evidence>
<dbReference type="RefSeq" id="WP_210047351.1">
    <property type="nucleotide sequence ID" value="NZ_JAGINX010000001.1"/>
</dbReference>
<name>A0ABS4SY73_9MICC</name>
<dbReference type="GO" id="GO:0008762">
    <property type="term" value="F:UDP-N-acetylmuramate dehydrogenase activity"/>
    <property type="evidence" value="ECO:0007669"/>
    <property type="project" value="UniProtKB-EC"/>
</dbReference>
<dbReference type="SUPFAM" id="SSF56194">
    <property type="entry name" value="Uridine diphospho-N-Acetylenolpyruvylglucosamine reductase, MurB, C-terminal domain"/>
    <property type="match status" value="1"/>
</dbReference>
<keyword evidence="20" id="KW-1185">Reference proteome</keyword>
<dbReference type="InterPro" id="IPR011601">
    <property type="entry name" value="MurB_C"/>
</dbReference>
<keyword evidence="10 17" id="KW-0521">NADP</keyword>
<dbReference type="Pfam" id="PF02873">
    <property type="entry name" value="MurB_C"/>
    <property type="match status" value="1"/>
</dbReference>
<feature type="active site" description="Proton donor" evidence="17">
    <location>
        <position position="257"/>
    </location>
</feature>
<dbReference type="Proteomes" id="UP001519331">
    <property type="component" value="Unassembled WGS sequence"/>
</dbReference>
<dbReference type="InterPro" id="IPR006094">
    <property type="entry name" value="Oxid_FAD_bind_N"/>
</dbReference>
<evidence type="ECO:0000256" key="9">
    <source>
        <dbReference type="ARBA" id="ARBA00022827"/>
    </source>
</evidence>
<evidence type="ECO:0000256" key="11">
    <source>
        <dbReference type="ARBA" id="ARBA00022960"/>
    </source>
</evidence>
<evidence type="ECO:0000259" key="18">
    <source>
        <dbReference type="PROSITE" id="PS51387"/>
    </source>
</evidence>
<dbReference type="HAMAP" id="MF_00037">
    <property type="entry name" value="MurB"/>
    <property type="match status" value="1"/>
</dbReference>
<comment type="function">
    <text evidence="2 17">Cell wall formation.</text>
</comment>
<feature type="active site" evidence="17">
    <location>
        <position position="167"/>
    </location>
</feature>
<dbReference type="EMBL" id="JAGINX010000001">
    <property type="protein sequence ID" value="MBP2317133.1"/>
    <property type="molecule type" value="Genomic_DNA"/>
</dbReference>
<dbReference type="InterPro" id="IPR003170">
    <property type="entry name" value="MurB"/>
</dbReference>
<accession>A0ABS4SY73</accession>
<evidence type="ECO:0000256" key="4">
    <source>
        <dbReference type="ARBA" id="ARBA00004752"/>
    </source>
</evidence>
<dbReference type="PANTHER" id="PTHR21071:SF4">
    <property type="entry name" value="UDP-N-ACETYLENOLPYRUVOYLGLUCOSAMINE REDUCTASE"/>
    <property type="match status" value="1"/>
</dbReference>
<comment type="subcellular location">
    <subcellularLocation>
        <location evidence="3 17">Cytoplasm</location>
    </subcellularLocation>
</comment>
<keyword evidence="12 17" id="KW-0573">Peptidoglycan synthesis</keyword>
<evidence type="ECO:0000256" key="10">
    <source>
        <dbReference type="ARBA" id="ARBA00022857"/>
    </source>
</evidence>
<feature type="domain" description="FAD-binding PCMH-type" evidence="18">
    <location>
        <begin position="12"/>
        <end position="194"/>
    </location>
</feature>
<dbReference type="Gene3D" id="3.30.465.10">
    <property type="match status" value="1"/>
</dbReference>
<dbReference type="SUPFAM" id="SSF56176">
    <property type="entry name" value="FAD-binding/transporter-associated domain-like"/>
    <property type="match status" value="1"/>
</dbReference>
<dbReference type="InterPro" id="IPR036635">
    <property type="entry name" value="MurB_C_sf"/>
</dbReference>
<keyword evidence="13 17" id="KW-0560">Oxidoreductase</keyword>
<dbReference type="InterPro" id="IPR016169">
    <property type="entry name" value="FAD-bd_PCMH_sub2"/>
</dbReference>
<dbReference type="PANTHER" id="PTHR21071">
    <property type="entry name" value="UDP-N-ACETYLENOLPYRUVOYLGLUCOSAMINE REDUCTASE"/>
    <property type="match status" value="1"/>
</dbReference>
<keyword evidence="15 17" id="KW-0961">Cell wall biogenesis/degradation</keyword>
<keyword evidence="9 17" id="KW-0274">FAD</keyword>
<keyword evidence="11 17" id="KW-0133">Cell shape</keyword>
<dbReference type="EC" id="1.3.1.98" evidence="17"/>
<comment type="similarity">
    <text evidence="5 17">Belongs to the MurB family.</text>
</comment>
<evidence type="ECO:0000256" key="14">
    <source>
        <dbReference type="ARBA" id="ARBA00023306"/>
    </source>
</evidence>
<proteinExistence type="inferred from homology"/>
<dbReference type="InterPro" id="IPR036318">
    <property type="entry name" value="FAD-bd_PCMH-like_sf"/>
</dbReference>
<comment type="pathway">
    <text evidence="4 17">Cell wall biogenesis; peptidoglycan biosynthesis.</text>
</comment>
<evidence type="ECO:0000313" key="19">
    <source>
        <dbReference type="EMBL" id="MBP2317133.1"/>
    </source>
</evidence>
<evidence type="ECO:0000256" key="13">
    <source>
        <dbReference type="ARBA" id="ARBA00023002"/>
    </source>
</evidence>
<comment type="cofactor">
    <cofactor evidence="1 17">
        <name>FAD</name>
        <dbReference type="ChEBI" id="CHEBI:57692"/>
    </cofactor>
</comment>
<evidence type="ECO:0000313" key="20">
    <source>
        <dbReference type="Proteomes" id="UP001519331"/>
    </source>
</evidence>
<evidence type="ECO:0000256" key="7">
    <source>
        <dbReference type="ARBA" id="ARBA00022618"/>
    </source>
</evidence>
<keyword evidence="7 17" id="KW-0132">Cell division</keyword>
<sequence>MTRFAENTTARVGGPAGEWVIAHAEQEALTVLQQHPLPAQEDRAAARDTLLVLGGGSNLLVSDAGFEGTVLQLAFTGISAEASEGTAVVTVAAGADWDETVDWTVRRGYSGLEALSGIPGSAGATPVQNVGAYGADVSQTLLDVRAWDRAVGELVTLEAEQLEFGYRDSLLKRTTVSGSPRYVVLSVRFALDHRGDETLSAPVRYGELARSLGMEANAVEDERRAPLQDVRDKVLALRAGKGMVLDDADPDTYSTGSFFTNPIVPASAAAGLPEGAPRFPAGQSESGEDLVKLSAAWLIDQAGCGKGFGADLTEGRASLSTKHTLAVTNRGTASAEDLLTVARAARDAVRQRFGVELHPEPVLLGCSL</sequence>
<evidence type="ECO:0000256" key="1">
    <source>
        <dbReference type="ARBA" id="ARBA00001974"/>
    </source>
</evidence>
<feature type="active site" evidence="17">
    <location>
        <position position="360"/>
    </location>
</feature>
<dbReference type="InterPro" id="IPR016167">
    <property type="entry name" value="FAD-bd_PCMH_sub1"/>
</dbReference>
<evidence type="ECO:0000256" key="2">
    <source>
        <dbReference type="ARBA" id="ARBA00003921"/>
    </source>
</evidence>
<evidence type="ECO:0000256" key="6">
    <source>
        <dbReference type="ARBA" id="ARBA00022490"/>
    </source>
</evidence>
<evidence type="ECO:0000256" key="8">
    <source>
        <dbReference type="ARBA" id="ARBA00022630"/>
    </source>
</evidence>
<reference evidence="19 20" key="1">
    <citation type="submission" date="2021-03" db="EMBL/GenBank/DDBJ databases">
        <title>Sequencing the genomes of 1000 actinobacteria strains.</title>
        <authorList>
            <person name="Klenk H.-P."/>
        </authorList>
    </citation>
    <scope>NUCLEOTIDE SEQUENCE [LARGE SCALE GENOMIC DNA]</scope>
    <source>
        <strain evidence="19 20">DSM 12544</strain>
    </source>
</reference>
<evidence type="ECO:0000256" key="17">
    <source>
        <dbReference type="HAMAP-Rule" id="MF_00037"/>
    </source>
</evidence>
<evidence type="ECO:0000256" key="16">
    <source>
        <dbReference type="ARBA" id="ARBA00048914"/>
    </source>
</evidence>
<keyword evidence="14 17" id="KW-0131">Cell cycle</keyword>